<dbReference type="GO" id="GO:0005524">
    <property type="term" value="F:ATP binding"/>
    <property type="evidence" value="ECO:0007669"/>
    <property type="project" value="UniProtKB-KW"/>
</dbReference>
<reference evidence="8" key="1">
    <citation type="submission" date="2017-10" db="EMBL/GenBank/DDBJ databases">
        <title>Massilia psychrophilum sp. nov., a novel purple-pigmented bacterium isolated from Tianshan glacier, Xinjiang Municipality, China.</title>
        <authorList>
            <person name="Wang H."/>
        </authorList>
    </citation>
    <scope>NUCLEOTIDE SEQUENCE [LARGE SCALE GENOMIC DNA]</scope>
    <source>
        <strain evidence="8">B2</strain>
    </source>
</reference>
<dbReference type="InterPro" id="IPR015860">
    <property type="entry name" value="ABC_transpr_TagH-like"/>
</dbReference>
<dbReference type="InterPro" id="IPR050683">
    <property type="entry name" value="Bact_Polysacc_Export_ATP-bd"/>
</dbReference>
<keyword evidence="5 8" id="KW-0067">ATP-binding</keyword>
<feature type="compositionally biased region" description="Low complexity" evidence="6">
    <location>
        <begin position="270"/>
        <end position="279"/>
    </location>
</feature>
<dbReference type="Pfam" id="PF14524">
    <property type="entry name" value="Wzt_C"/>
    <property type="match status" value="1"/>
</dbReference>
<keyword evidence="4" id="KW-0547">Nucleotide-binding</keyword>
<dbReference type="Proteomes" id="UP000229897">
    <property type="component" value="Chromosome"/>
</dbReference>
<evidence type="ECO:0000256" key="4">
    <source>
        <dbReference type="ARBA" id="ARBA00022741"/>
    </source>
</evidence>
<evidence type="ECO:0000313" key="8">
    <source>
        <dbReference type="EMBL" id="ATQ78875.1"/>
    </source>
</evidence>
<dbReference type="CDD" id="cd03220">
    <property type="entry name" value="ABC_KpsT_Wzt"/>
    <property type="match status" value="1"/>
</dbReference>
<dbReference type="PROSITE" id="PS50893">
    <property type="entry name" value="ABC_TRANSPORTER_2"/>
    <property type="match status" value="1"/>
</dbReference>
<dbReference type="InterPro" id="IPR003593">
    <property type="entry name" value="AAA+_ATPase"/>
</dbReference>
<sequence>MGSIQVSQLGKAYKQYPTRWSRLLEWALPFLGQRHRLKWVLRDINFSIAQGEAVGIIGVNGAGKSTLLKLITGTAQPTTGAVHLTGRVAALLELGMGFHPDFTGRQNALMAGQLIGLSVEEIELLMPEIEAFAEIGDYIDQPVRVYSSGMQVRLAFAVATAVRPGILIIDEALAVGDVFFQQKCFERIREYCHAGSTLLFVSHAMGAVYSLCNRAILISEGQVALDSTPREVIDLYNAHVLNQRDGKPPAPPPAALAAAKAAALTAASAGETPASAPAESPAPAPAPAPAPLPAAAAVGSFERGGALIRAIGLYADERPVATVISDRVATVRVEVLFSAAFADPHIGFQIRNARGEAVFMTNTYCMRRPIGAVFAGEAVAAEFSFKAALAPGEYTITAGVAEGGAGDGDFRQTLARVQDASAFSVLRNLDAIIWSGVVNLDPVLELQRMADPV</sequence>
<keyword evidence="2" id="KW-0813">Transport</keyword>
<dbReference type="InterPro" id="IPR027417">
    <property type="entry name" value="P-loop_NTPase"/>
</dbReference>
<feature type="domain" description="ABC transporter" evidence="7">
    <location>
        <begin position="4"/>
        <end position="245"/>
    </location>
</feature>
<dbReference type="GO" id="GO:0016887">
    <property type="term" value="F:ATP hydrolysis activity"/>
    <property type="evidence" value="ECO:0007669"/>
    <property type="project" value="InterPro"/>
</dbReference>
<dbReference type="PROSITE" id="PS00211">
    <property type="entry name" value="ABC_TRANSPORTER_1"/>
    <property type="match status" value="1"/>
</dbReference>
<evidence type="ECO:0000256" key="6">
    <source>
        <dbReference type="SAM" id="MobiDB-lite"/>
    </source>
</evidence>
<organism evidence="8 9">
    <name type="scientific">Massilia violaceinigra</name>
    <dbReference type="NCBI Taxonomy" id="2045208"/>
    <lineage>
        <taxon>Bacteria</taxon>
        <taxon>Pseudomonadati</taxon>
        <taxon>Pseudomonadota</taxon>
        <taxon>Betaproteobacteria</taxon>
        <taxon>Burkholderiales</taxon>
        <taxon>Oxalobacteraceae</taxon>
        <taxon>Telluria group</taxon>
        <taxon>Massilia</taxon>
    </lineage>
</organism>
<dbReference type="SMART" id="SM00382">
    <property type="entry name" value="AAA"/>
    <property type="match status" value="1"/>
</dbReference>
<dbReference type="InterPro" id="IPR017871">
    <property type="entry name" value="ABC_transporter-like_CS"/>
</dbReference>
<keyword evidence="3" id="KW-1003">Cell membrane</keyword>
<dbReference type="OrthoDB" id="9778870at2"/>
<gene>
    <name evidence="8" type="ORF">CR152_13235</name>
</gene>
<dbReference type="EMBL" id="CP024608">
    <property type="protein sequence ID" value="ATQ78875.1"/>
    <property type="molecule type" value="Genomic_DNA"/>
</dbReference>
<dbReference type="AlphaFoldDB" id="A0A2D2DV70"/>
<proteinExistence type="inferred from homology"/>
<evidence type="ECO:0000256" key="5">
    <source>
        <dbReference type="ARBA" id="ARBA00022840"/>
    </source>
</evidence>
<feature type="compositionally biased region" description="Pro residues" evidence="6">
    <location>
        <begin position="280"/>
        <end position="289"/>
    </location>
</feature>
<evidence type="ECO:0000256" key="1">
    <source>
        <dbReference type="ARBA" id="ARBA00005417"/>
    </source>
</evidence>
<dbReference type="InterPro" id="IPR029439">
    <property type="entry name" value="Wzt_C"/>
</dbReference>
<comment type="similarity">
    <text evidence="1">Belongs to the ABC transporter superfamily.</text>
</comment>
<evidence type="ECO:0000256" key="2">
    <source>
        <dbReference type="ARBA" id="ARBA00022448"/>
    </source>
</evidence>
<keyword evidence="9" id="KW-1185">Reference proteome</keyword>
<dbReference type="Gene3D" id="3.40.50.300">
    <property type="entry name" value="P-loop containing nucleotide triphosphate hydrolases"/>
    <property type="match status" value="1"/>
</dbReference>
<dbReference type="Pfam" id="PF00005">
    <property type="entry name" value="ABC_tran"/>
    <property type="match status" value="1"/>
</dbReference>
<dbReference type="PANTHER" id="PTHR46743">
    <property type="entry name" value="TEICHOIC ACIDS EXPORT ATP-BINDING PROTEIN TAGH"/>
    <property type="match status" value="1"/>
</dbReference>
<evidence type="ECO:0000256" key="3">
    <source>
        <dbReference type="ARBA" id="ARBA00022475"/>
    </source>
</evidence>
<dbReference type="PANTHER" id="PTHR46743:SF2">
    <property type="entry name" value="TEICHOIC ACIDS EXPORT ATP-BINDING PROTEIN TAGH"/>
    <property type="match status" value="1"/>
</dbReference>
<dbReference type="CDD" id="cd10147">
    <property type="entry name" value="Wzt_C-like"/>
    <property type="match status" value="1"/>
</dbReference>
<keyword evidence="3" id="KW-0472">Membrane</keyword>
<evidence type="ECO:0000259" key="7">
    <source>
        <dbReference type="PROSITE" id="PS50893"/>
    </source>
</evidence>
<dbReference type="InterPro" id="IPR003439">
    <property type="entry name" value="ABC_transporter-like_ATP-bd"/>
</dbReference>
<name>A0A2D2DV70_9BURK</name>
<accession>A0A2D2DV70</accession>
<dbReference type="Gene3D" id="2.70.50.60">
    <property type="entry name" value="abc- transporter (atp binding component) like domain"/>
    <property type="match status" value="1"/>
</dbReference>
<feature type="region of interest" description="Disordered" evidence="6">
    <location>
        <begin position="270"/>
        <end position="289"/>
    </location>
</feature>
<dbReference type="KEGG" id="mass:CR152_13235"/>
<dbReference type="GO" id="GO:0016020">
    <property type="term" value="C:membrane"/>
    <property type="evidence" value="ECO:0007669"/>
    <property type="project" value="InterPro"/>
</dbReference>
<protein>
    <submittedName>
        <fullName evidence="8">ABC transporter ATP-binding protein</fullName>
    </submittedName>
</protein>
<evidence type="ECO:0000313" key="9">
    <source>
        <dbReference type="Proteomes" id="UP000229897"/>
    </source>
</evidence>
<dbReference type="SUPFAM" id="SSF52540">
    <property type="entry name" value="P-loop containing nucleoside triphosphate hydrolases"/>
    <property type="match status" value="1"/>
</dbReference>
<dbReference type="GO" id="GO:0140359">
    <property type="term" value="F:ABC-type transporter activity"/>
    <property type="evidence" value="ECO:0007669"/>
    <property type="project" value="InterPro"/>
</dbReference>